<dbReference type="Gene3D" id="3.30.40.10">
    <property type="entry name" value="Zinc/RING finger domain, C3HC4 (zinc finger)"/>
    <property type="match status" value="1"/>
</dbReference>
<evidence type="ECO:0000256" key="6">
    <source>
        <dbReference type="PROSITE-ProRule" id="PRU00175"/>
    </source>
</evidence>
<dbReference type="GO" id="GO:0006915">
    <property type="term" value="P:apoptotic process"/>
    <property type="evidence" value="ECO:0007669"/>
    <property type="project" value="UniProtKB-KW"/>
</dbReference>
<dbReference type="EMBL" id="OU892281">
    <property type="protein sequence ID" value="CAG9769571.1"/>
    <property type="molecule type" value="Genomic_DNA"/>
</dbReference>
<dbReference type="InterPro" id="IPR050784">
    <property type="entry name" value="IAP"/>
</dbReference>
<dbReference type="Pfam" id="PF13920">
    <property type="entry name" value="zf-C3HC4_3"/>
    <property type="match status" value="1"/>
</dbReference>
<dbReference type="GO" id="GO:0043066">
    <property type="term" value="P:negative regulation of apoptotic process"/>
    <property type="evidence" value="ECO:0007669"/>
    <property type="project" value="TreeGrafter"/>
</dbReference>
<dbReference type="PROSITE" id="PS01282">
    <property type="entry name" value="BIR_REPEAT_1"/>
    <property type="match status" value="2"/>
</dbReference>
<evidence type="ECO:0000256" key="2">
    <source>
        <dbReference type="ARBA" id="ARBA00022703"/>
    </source>
</evidence>
<dbReference type="PANTHER" id="PTHR10044:SF174">
    <property type="entry name" value="DEATH-ASSOCIATED INHIBITOR OF APOPTOSIS 1"/>
    <property type="match status" value="1"/>
</dbReference>
<dbReference type="GO" id="GO:0061630">
    <property type="term" value="F:ubiquitin protein ligase activity"/>
    <property type="evidence" value="ECO:0007669"/>
    <property type="project" value="TreeGrafter"/>
</dbReference>
<dbReference type="GO" id="GO:0051726">
    <property type="term" value="P:regulation of cell cycle"/>
    <property type="evidence" value="ECO:0007669"/>
    <property type="project" value="TreeGrafter"/>
</dbReference>
<protein>
    <recommendedName>
        <fullName evidence="8">RING-type domain-containing protein</fullName>
    </recommendedName>
</protein>
<keyword evidence="3" id="KW-0479">Metal-binding</keyword>
<keyword evidence="4 6" id="KW-0863">Zinc-finger</keyword>
<dbReference type="PROSITE" id="PS50143">
    <property type="entry name" value="BIR_REPEAT_2"/>
    <property type="match status" value="2"/>
</dbReference>
<dbReference type="FunFam" id="1.10.1170.10:FF:000002">
    <property type="entry name" value="Baculoviral IAP repeat containing 7"/>
    <property type="match status" value="1"/>
</dbReference>
<dbReference type="Pfam" id="PF00653">
    <property type="entry name" value="BIR"/>
    <property type="match status" value="2"/>
</dbReference>
<organism evidence="9 10">
    <name type="scientific">Ceutorhynchus assimilis</name>
    <name type="common">cabbage seed weevil</name>
    <dbReference type="NCBI Taxonomy" id="467358"/>
    <lineage>
        <taxon>Eukaryota</taxon>
        <taxon>Metazoa</taxon>
        <taxon>Ecdysozoa</taxon>
        <taxon>Arthropoda</taxon>
        <taxon>Hexapoda</taxon>
        <taxon>Insecta</taxon>
        <taxon>Pterygota</taxon>
        <taxon>Neoptera</taxon>
        <taxon>Endopterygota</taxon>
        <taxon>Coleoptera</taxon>
        <taxon>Polyphaga</taxon>
        <taxon>Cucujiformia</taxon>
        <taxon>Curculionidae</taxon>
        <taxon>Ceutorhynchinae</taxon>
        <taxon>Ceutorhynchus</taxon>
    </lineage>
</organism>
<dbReference type="InterPro" id="IPR013083">
    <property type="entry name" value="Znf_RING/FYVE/PHD"/>
</dbReference>
<dbReference type="CDD" id="cd00022">
    <property type="entry name" value="BIR"/>
    <property type="match status" value="2"/>
</dbReference>
<sequence>MSESIFTNIKNFSNNKYLSYLSEPDNGSKTATLQSQVIPENLDFTKYEDRIKSYVNWPNRDISKEALAKAGFYYKNRNDIVQCPYCHIEGYQWMAGDEPMEDHRTWSPNCAFVMNSVEPDSPSPRTSDTCGLYGVEILPNSVPEDEIHLEKLGIQKNKGPAHPDRFSYDLRLQTFECWPKSIKQTPHDLADAGFFYVGVGDQTICFHCGGGLKDWEENDSPWEEHALWFPKCSYLFLKKGPEYINDVKQKRDPRAPSAPSSSETKEPKPEQLSVKNGEAASEKEDQRNEKTLCKICLNNEVGVVFLPCGHIVACVECSAALKNCAVCRKPLEATVRAFLS</sequence>
<dbReference type="GO" id="GO:0031398">
    <property type="term" value="P:positive regulation of protein ubiquitination"/>
    <property type="evidence" value="ECO:0007669"/>
    <property type="project" value="TreeGrafter"/>
</dbReference>
<evidence type="ECO:0000256" key="5">
    <source>
        <dbReference type="ARBA" id="ARBA00022833"/>
    </source>
</evidence>
<evidence type="ECO:0000256" key="3">
    <source>
        <dbReference type="ARBA" id="ARBA00022723"/>
    </source>
</evidence>
<evidence type="ECO:0000259" key="8">
    <source>
        <dbReference type="PROSITE" id="PS50089"/>
    </source>
</evidence>
<dbReference type="FunFam" id="1.10.1170.10:FF:000003">
    <property type="entry name" value="E3 ubiquitin-protein ligase XIAP"/>
    <property type="match status" value="1"/>
</dbReference>
<keyword evidence="5" id="KW-0862">Zinc</keyword>
<comment type="similarity">
    <text evidence="1">Belongs to the IAP family.</text>
</comment>
<dbReference type="InterPro" id="IPR001841">
    <property type="entry name" value="Znf_RING"/>
</dbReference>
<dbReference type="GO" id="GO:0008270">
    <property type="term" value="F:zinc ion binding"/>
    <property type="evidence" value="ECO:0007669"/>
    <property type="project" value="UniProtKB-KW"/>
</dbReference>
<dbReference type="SUPFAM" id="SSF57924">
    <property type="entry name" value="Inhibitor of apoptosis (IAP) repeat"/>
    <property type="match status" value="2"/>
</dbReference>
<dbReference type="Proteomes" id="UP001152799">
    <property type="component" value="Chromosome 5"/>
</dbReference>
<keyword evidence="10" id="KW-1185">Reference proteome</keyword>
<dbReference type="PROSITE" id="PS50089">
    <property type="entry name" value="ZF_RING_2"/>
    <property type="match status" value="1"/>
</dbReference>
<dbReference type="OrthoDB" id="5855668at2759"/>
<reference evidence="9" key="1">
    <citation type="submission" date="2022-01" db="EMBL/GenBank/DDBJ databases">
        <authorList>
            <person name="King R."/>
        </authorList>
    </citation>
    <scope>NUCLEOTIDE SEQUENCE</scope>
</reference>
<name>A0A9N9MVM4_9CUCU</name>
<dbReference type="Gene3D" id="1.10.1170.10">
    <property type="entry name" value="Inhibitor Of Apoptosis Protein (2mihbC-IAP-1), Chain A"/>
    <property type="match status" value="2"/>
</dbReference>
<keyword evidence="2" id="KW-0053">Apoptosis</keyword>
<evidence type="ECO:0000256" key="4">
    <source>
        <dbReference type="ARBA" id="ARBA00022771"/>
    </source>
</evidence>
<evidence type="ECO:0000313" key="10">
    <source>
        <dbReference type="Proteomes" id="UP001152799"/>
    </source>
</evidence>
<dbReference type="SMART" id="SM00184">
    <property type="entry name" value="RING"/>
    <property type="match status" value="1"/>
</dbReference>
<dbReference type="InterPro" id="IPR001370">
    <property type="entry name" value="BIR_rpt"/>
</dbReference>
<dbReference type="SMART" id="SM00238">
    <property type="entry name" value="BIR"/>
    <property type="match status" value="2"/>
</dbReference>
<evidence type="ECO:0000256" key="1">
    <source>
        <dbReference type="ARBA" id="ARBA00006672"/>
    </source>
</evidence>
<evidence type="ECO:0000256" key="7">
    <source>
        <dbReference type="SAM" id="MobiDB-lite"/>
    </source>
</evidence>
<proteinExistence type="inferred from homology"/>
<feature type="domain" description="RING-type" evidence="8">
    <location>
        <begin position="293"/>
        <end position="328"/>
    </location>
</feature>
<dbReference type="GO" id="GO:0005737">
    <property type="term" value="C:cytoplasm"/>
    <property type="evidence" value="ECO:0007669"/>
    <property type="project" value="TreeGrafter"/>
</dbReference>
<accession>A0A9N9MVM4</accession>
<dbReference type="PANTHER" id="PTHR10044">
    <property type="entry name" value="INHIBITOR OF APOPTOSIS"/>
    <property type="match status" value="1"/>
</dbReference>
<evidence type="ECO:0000313" key="9">
    <source>
        <dbReference type="EMBL" id="CAG9769571.1"/>
    </source>
</evidence>
<dbReference type="GO" id="GO:0043027">
    <property type="term" value="F:cysteine-type endopeptidase inhibitor activity involved in apoptotic process"/>
    <property type="evidence" value="ECO:0007669"/>
    <property type="project" value="TreeGrafter"/>
</dbReference>
<dbReference type="GO" id="GO:0005634">
    <property type="term" value="C:nucleus"/>
    <property type="evidence" value="ECO:0007669"/>
    <property type="project" value="TreeGrafter"/>
</dbReference>
<feature type="region of interest" description="Disordered" evidence="7">
    <location>
        <begin position="247"/>
        <end position="283"/>
    </location>
</feature>
<gene>
    <name evidence="9" type="ORF">CEUTPL_LOCUS10077</name>
</gene>
<dbReference type="AlphaFoldDB" id="A0A9N9MVM4"/>